<dbReference type="EMBL" id="SNRW01017135">
    <property type="protein sequence ID" value="KAA6368653.1"/>
    <property type="molecule type" value="Genomic_DNA"/>
</dbReference>
<evidence type="ECO:0000313" key="2">
    <source>
        <dbReference type="Proteomes" id="UP000324800"/>
    </source>
</evidence>
<reference evidence="1 2" key="1">
    <citation type="submission" date="2019-03" db="EMBL/GenBank/DDBJ databases">
        <title>Single cell metagenomics reveals metabolic interactions within the superorganism composed of flagellate Streblomastix strix and complex community of Bacteroidetes bacteria on its surface.</title>
        <authorList>
            <person name="Treitli S.C."/>
            <person name="Kolisko M."/>
            <person name="Husnik F."/>
            <person name="Keeling P."/>
            <person name="Hampl V."/>
        </authorList>
    </citation>
    <scope>NUCLEOTIDE SEQUENCE [LARGE SCALE GENOMIC DNA]</scope>
    <source>
        <strain evidence="1">ST1C</strain>
    </source>
</reference>
<evidence type="ECO:0000313" key="1">
    <source>
        <dbReference type="EMBL" id="KAA6368653.1"/>
    </source>
</evidence>
<sequence>MEQVIEDKQTAPNNDVINEVINVKRKYERKEGVKCGRPKKYNTIEEAKNKAREQRSDFKKKQYVINKQFRQTITELQRTAIRQIQKVKLDETDIITILNILDKYKQNQLKEIETKDEDEADETEVNDH</sequence>
<dbReference type="AlphaFoldDB" id="A0A5J4UEV6"/>
<gene>
    <name evidence="1" type="ORF">EZS28_035820</name>
</gene>
<accession>A0A5J4UEV6</accession>
<dbReference type="Proteomes" id="UP000324800">
    <property type="component" value="Unassembled WGS sequence"/>
</dbReference>
<organism evidence="1 2">
    <name type="scientific">Streblomastix strix</name>
    <dbReference type="NCBI Taxonomy" id="222440"/>
    <lineage>
        <taxon>Eukaryota</taxon>
        <taxon>Metamonada</taxon>
        <taxon>Preaxostyla</taxon>
        <taxon>Oxymonadida</taxon>
        <taxon>Streblomastigidae</taxon>
        <taxon>Streblomastix</taxon>
    </lineage>
</organism>
<name>A0A5J4UEV6_9EUKA</name>
<evidence type="ECO:0008006" key="3">
    <source>
        <dbReference type="Google" id="ProtNLM"/>
    </source>
</evidence>
<proteinExistence type="predicted"/>
<comment type="caution">
    <text evidence="1">The sequence shown here is derived from an EMBL/GenBank/DDBJ whole genome shotgun (WGS) entry which is preliminary data.</text>
</comment>
<protein>
    <recommendedName>
        <fullName evidence="3">BZIP domain-containing protein</fullName>
    </recommendedName>
</protein>